<evidence type="ECO:0000256" key="3">
    <source>
        <dbReference type="ARBA" id="ARBA00022598"/>
    </source>
</evidence>
<dbReference type="PANTHER" id="PTHR43033:SF1">
    <property type="entry name" value="TRNA(ILE)-LYSIDINE SYNTHASE-RELATED"/>
    <property type="match status" value="1"/>
</dbReference>
<keyword evidence="3 8" id="KW-0436">Ligase</keyword>
<protein>
    <recommendedName>
        <fullName evidence="8">tRNA(Ile)-lysidine synthase</fullName>
        <ecNumber evidence="8">6.3.4.19</ecNumber>
    </recommendedName>
    <alternativeName>
        <fullName evidence="8">tRNA(Ile)-2-lysyl-cytidine synthase</fullName>
    </alternativeName>
    <alternativeName>
        <fullName evidence="8">tRNA(Ile)-lysidine synthetase</fullName>
    </alternativeName>
</protein>
<dbReference type="Pfam" id="PF01171">
    <property type="entry name" value="ATP_bind_3"/>
    <property type="match status" value="1"/>
</dbReference>
<dbReference type="EMBL" id="CP042997">
    <property type="protein sequence ID" value="QEH38601.1"/>
    <property type="molecule type" value="Genomic_DNA"/>
</dbReference>
<proteinExistence type="inferred from homology"/>
<dbReference type="InterPro" id="IPR012094">
    <property type="entry name" value="tRNA_Ile_lys_synt"/>
</dbReference>
<dbReference type="KEGG" id="agv:OJF2_72050"/>
<name>A0A5B9WF69_9BACT</name>
<dbReference type="InterPro" id="IPR011063">
    <property type="entry name" value="TilS/TtcA_N"/>
</dbReference>
<dbReference type="SMART" id="SM00977">
    <property type="entry name" value="TilS_C"/>
    <property type="match status" value="1"/>
</dbReference>
<keyword evidence="4 8" id="KW-0819">tRNA processing</keyword>
<keyword evidence="6 8" id="KW-0067">ATP-binding</keyword>
<dbReference type="EC" id="6.3.4.19" evidence="8"/>
<keyword evidence="5 8" id="KW-0547">Nucleotide-binding</keyword>
<dbReference type="HAMAP" id="MF_01161">
    <property type="entry name" value="tRNA_Ile_lys_synt"/>
    <property type="match status" value="1"/>
</dbReference>
<keyword evidence="2 8" id="KW-0963">Cytoplasm</keyword>
<dbReference type="CDD" id="cd01992">
    <property type="entry name" value="TilS_N"/>
    <property type="match status" value="1"/>
</dbReference>
<keyword evidence="11" id="KW-1185">Reference proteome</keyword>
<feature type="domain" description="Lysidine-tRNA(Ile) synthetase C-terminal" evidence="9">
    <location>
        <begin position="393"/>
        <end position="466"/>
    </location>
</feature>
<organism evidence="10 11">
    <name type="scientific">Aquisphaera giovannonii</name>
    <dbReference type="NCBI Taxonomy" id="406548"/>
    <lineage>
        <taxon>Bacteria</taxon>
        <taxon>Pseudomonadati</taxon>
        <taxon>Planctomycetota</taxon>
        <taxon>Planctomycetia</taxon>
        <taxon>Isosphaerales</taxon>
        <taxon>Isosphaeraceae</taxon>
        <taxon>Aquisphaera</taxon>
    </lineage>
</organism>
<dbReference type="AlphaFoldDB" id="A0A5B9WF69"/>
<dbReference type="GO" id="GO:0032267">
    <property type="term" value="F:tRNA(Ile)-lysidine synthase activity"/>
    <property type="evidence" value="ECO:0007669"/>
    <property type="project" value="UniProtKB-EC"/>
</dbReference>
<dbReference type="Pfam" id="PF11734">
    <property type="entry name" value="TilS_C"/>
    <property type="match status" value="1"/>
</dbReference>
<accession>A0A5B9WF69</accession>
<evidence type="ECO:0000256" key="7">
    <source>
        <dbReference type="ARBA" id="ARBA00048539"/>
    </source>
</evidence>
<evidence type="ECO:0000256" key="1">
    <source>
        <dbReference type="ARBA" id="ARBA00004496"/>
    </source>
</evidence>
<dbReference type="GO" id="GO:0006400">
    <property type="term" value="P:tRNA modification"/>
    <property type="evidence" value="ECO:0007669"/>
    <property type="project" value="UniProtKB-UniRule"/>
</dbReference>
<evidence type="ECO:0000256" key="2">
    <source>
        <dbReference type="ARBA" id="ARBA00022490"/>
    </source>
</evidence>
<evidence type="ECO:0000313" key="11">
    <source>
        <dbReference type="Proteomes" id="UP000324233"/>
    </source>
</evidence>
<dbReference type="NCBIfam" id="TIGR02432">
    <property type="entry name" value="lysidine_TilS_N"/>
    <property type="match status" value="1"/>
</dbReference>
<evidence type="ECO:0000313" key="10">
    <source>
        <dbReference type="EMBL" id="QEH38601.1"/>
    </source>
</evidence>
<dbReference type="SUPFAM" id="SSF52402">
    <property type="entry name" value="Adenine nucleotide alpha hydrolases-like"/>
    <property type="match status" value="1"/>
</dbReference>
<reference evidence="10 11" key="1">
    <citation type="submission" date="2019-08" db="EMBL/GenBank/DDBJ databases">
        <title>Deep-cultivation of Planctomycetes and their phenomic and genomic characterization uncovers novel biology.</title>
        <authorList>
            <person name="Wiegand S."/>
            <person name="Jogler M."/>
            <person name="Boedeker C."/>
            <person name="Pinto D."/>
            <person name="Vollmers J."/>
            <person name="Rivas-Marin E."/>
            <person name="Kohn T."/>
            <person name="Peeters S.H."/>
            <person name="Heuer A."/>
            <person name="Rast P."/>
            <person name="Oberbeckmann S."/>
            <person name="Bunk B."/>
            <person name="Jeske O."/>
            <person name="Meyerdierks A."/>
            <person name="Storesund J.E."/>
            <person name="Kallscheuer N."/>
            <person name="Luecker S."/>
            <person name="Lage O.M."/>
            <person name="Pohl T."/>
            <person name="Merkel B.J."/>
            <person name="Hornburger P."/>
            <person name="Mueller R.-W."/>
            <person name="Bruemmer F."/>
            <person name="Labrenz M."/>
            <person name="Spormann A.M."/>
            <person name="Op den Camp H."/>
            <person name="Overmann J."/>
            <person name="Amann R."/>
            <person name="Jetten M.S.M."/>
            <person name="Mascher T."/>
            <person name="Medema M.H."/>
            <person name="Devos D.P."/>
            <person name="Kaster A.-K."/>
            <person name="Ovreas L."/>
            <person name="Rohde M."/>
            <person name="Galperin M.Y."/>
            <person name="Jogler C."/>
        </authorList>
    </citation>
    <scope>NUCLEOTIDE SEQUENCE [LARGE SCALE GENOMIC DNA]</scope>
    <source>
        <strain evidence="10 11">OJF2</strain>
    </source>
</reference>
<dbReference type="InterPro" id="IPR014729">
    <property type="entry name" value="Rossmann-like_a/b/a_fold"/>
</dbReference>
<evidence type="ECO:0000256" key="8">
    <source>
        <dbReference type="HAMAP-Rule" id="MF_01161"/>
    </source>
</evidence>
<dbReference type="NCBIfam" id="TIGR02433">
    <property type="entry name" value="lysidine_TilS_C"/>
    <property type="match status" value="1"/>
</dbReference>
<comment type="domain">
    <text evidence="8">The N-terminal region contains the highly conserved SGGXDS motif, predicted to be a P-loop motif involved in ATP binding.</text>
</comment>
<evidence type="ECO:0000256" key="4">
    <source>
        <dbReference type="ARBA" id="ARBA00022694"/>
    </source>
</evidence>
<comment type="subcellular location">
    <subcellularLocation>
        <location evidence="1 8">Cytoplasm</location>
    </subcellularLocation>
</comment>
<comment type="function">
    <text evidence="8">Ligates lysine onto the cytidine present at position 34 of the AUA codon-specific tRNA(Ile) that contains the anticodon CAU, in an ATP-dependent manner. Cytidine is converted to lysidine, thus changing the amino acid specificity of the tRNA from methionine to isoleucine.</text>
</comment>
<sequence length="473" mass="51464">MHADPGEIDPMPPWIGRVRRRIVRRWPDLVGQAWVVAVSGGGDSVGLLRALHAVAPELGLRLSVAHLDHGVRGGEAEADAAFVADLAGRLGLPADLGRWEPSRPGHFEADARRARLSWLLEVARGRGARAVALGHTADDQAETVLHRILRGTGLRGLAGIPSRRPLAEDPPVALVRPLLAVTRHEIRAGLAALGQPHREDATNADTTRTRSRIRHALLPLLADQYNPRVAEALARLGRLAAGSQRALESRLDSLEREVLLAADPARVELDRDRLAALPPPLRAELLRRAWRRAGWPEAGMTARRWRRLARLAIRPESPQHDIGHGVRLRHSGNVLLERLQACNPDAEDAVVTPPVPLPIPGAAAWRGWAIVASTDPGEPRDESVDLDRVVPPLQVRGPLPGDRFEPLGMAGRTMPLADFLRGRKVPRADRPLVPLVCDGAGILWVVGHRIADRAKVTDRTARELGLRAVPDPA</sequence>
<dbReference type="GO" id="GO:0005524">
    <property type="term" value="F:ATP binding"/>
    <property type="evidence" value="ECO:0007669"/>
    <property type="project" value="UniProtKB-UniRule"/>
</dbReference>
<dbReference type="SUPFAM" id="SSF82829">
    <property type="entry name" value="MesJ substrate recognition domain-like"/>
    <property type="match status" value="1"/>
</dbReference>
<dbReference type="InterPro" id="IPR012795">
    <property type="entry name" value="tRNA_Ile_lys_synt_N"/>
</dbReference>
<feature type="binding site" evidence="8">
    <location>
        <begin position="39"/>
        <end position="44"/>
    </location>
    <ligand>
        <name>ATP</name>
        <dbReference type="ChEBI" id="CHEBI:30616"/>
    </ligand>
</feature>
<dbReference type="GO" id="GO:0005737">
    <property type="term" value="C:cytoplasm"/>
    <property type="evidence" value="ECO:0007669"/>
    <property type="project" value="UniProtKB-SubCell"/>
</dbReference>
<dbReference type="Gene3D" id="3.40.50.620">
    <property type="entry name" value="HUPs"/>
    <property type="match status" value="1"/>
</dbReference>
<comment type="similarity">
    <text evidence="8">Belongs to the tRNA(Ile)-lysidine synthase family.</text>
</comment>
<dbReference type="SUPFAM" id="SSF56037">
    <property type="entry name" value="PheT/TilS domain"/>
    <property type="match status" value="1"/>
</dbReference>
<gene>
    <name evidence="8 10" type="primary">tilS</name>
    <name evidence="10" type="ORF">OJF2_72050</name>
</gene>
<dbReference type="PANTHER" id="PTHR43033">
    <property type="entry name" value="TRNA(ILE)-LYSIDINE SYNTHASE-RELATED"/>
    <property type="match status" value="1"/>
</dbReference>
<dbReference type="InterPro" id="IPR012796">
    <property type="entry name" value="Lysidine-tRNA-synth_C"/>
</dbReference>
<dbReference type="Proteomes" id="UP000324233">
    <property type="component" value="Chromosome"/>
</dbReference>
<evidence type="ECO:0000256" key="5">
    <source>
        <dbReference type="ARBA" id="ARBA00022741"/>
    </source>
</evidence>
<evidence type="ECO:0000259" key="9">
    <source>
        <dbReference type="SMART" id="SM00977"/>
    </source>
</evidence>
<comment type="catalytic activity">
    <reaction evidence="7 8">
        <text>cytidine(34) in tRNA(Ile2) + L-lysine + ATP = lysidine(34) in tRNA(Ile2) + AMP + diphosphate + H(+)</text>
        <dbReference type="Rhea" id="RHEA:43744"/>
        <dbReference type="Rhea" id="RHEA-COMP:10625"/>
        <dbReference type="Rhea" id="RHEA-COMP:10670"/>
        <dbReference type="ChEBI" id="CHEBI:15378"/>
        <dbReference type="ChEBI" id="CHEBI:30616"/>
        <dbReference type="ChEBI" id="CHEBI:32551"/>
        <dbReference type="ChEBI" id="CHEBI:33019"/>
        <dbReference type="ChEBI" id="CHEBI:82748"/>
        <dbReference type="ChEBI" id="CHEBI:83665"/>
        <dbReference type="ChEBI" id="CHEBI:456215"/>
        <dbReference type="EC" id="6.3.4.19"/>
    </reaction>
</comment>
<evidence type="ECO:0000256" key="6">
    <source>
        <dbReference type="ARBA" id="ARBA00022840"/>
    </source>
</evidence>